<gene>
    <name evidence="2" type="ORF">KFK09_018425</name>
</gene>
<proteinExistence type="predicted"/>
<name>A0A8T3AUC4_DENNO</name>
<dbReference type="EMBL" id="JAGYWB010000013">
    <property type="protein sequence ID" value="KAI0500216.1"/>
    <property type="molecule type" value="Genomic_DNA"/>
</dbReference>
<sequence>METGGDGKKIPNGFVQGAAWPFLILTGLAGCALLLWWAVKFHPSNENMWMVPLCLIMVGTPIIICISFLADDVSETREHLCKTPPPAPDP</sequence>
<dbReference type="Proteomes" id="UP000829196">
    <property type="component" value="Unassembled WGS sequence"/>
</dbReference>
<dbReference type="AlphaFoldDB" id="A0A8T3AUC4"/>
<keyword evidence="1" id="KW-0472">Membrane</keyword>
<reference evidence="2" key="1">
    <citation type="journal article" date="2022" name="Front. Genet.">
        <title>Chromosome-Scale Assembly of the Dendrobium nobile Genome Provides Insights Into the Molecular Mechanism of the Biosynthesis of the Medicinal Active Ingredient of Dendrobium.</title>
        <authorList>
            <person name="Xu Q."/>
            <person name="Niu S.-C."/>
            <person name="Li K.-L."/>
            <person name="Zheng P.-J."/>
            <person name="Zhang X.-J."/>
            <person name="Jia Y."/>
            <person name="Liu Y."/>
            <person name="Niu Y.-X."/>
            <person name="Yu L.-H."/>
            <person name="Chen D.-F."/>
            <person name="Zhang G.-Q."/>
        </authorList>
    </citation>
    <scope>NUCLEOTIDE SEQUENCE</scope>
    <source>
        <tissue evidence="2">Leaf</tissue>
    </source>
</reference>
<feature type="transmembrane region" description="Helical" evidence="1">
    <location>
        <begin position="51"/>
        <end position="70"/>
    </location>
</feature>
<accession>A0A8T3AUC4</accession>
<dbReference type="OrthoDB" id="1423823at2759"/>
<dbReference type="PANTHER" id="PTHR35165:SF1">
    <property type="entry name" value="OS04G0577375 PROTEIN"/>
    <property type="match status" value="1"/>
</dbReference>
<evidence type="ECO:0000256" key="1">
    <source>
        <dbReference type="SAM" id="Phobius"/>
    </source>
</evidence>
<keyword evidence="3" id="KW-1185">Reference proteome</keyword>
<organism evidence="2 3">
    <name type="scientific">Dendrobium nobile</name>
    <name type="common">Orchid</name>
    <dbReference type="NCBI Taxonomy" id="94219"/>
    <lineage>
        <taxon>Eukaryota</taxon>
        <taxon>Viridiplantae</taxon>
        <taxon>Streptophyta</taxon>
        <taxon>Embryophyta</taxon>
        <taxon>Tracheophyta</taxon>
        <taxon>Spermatophyta</taxon>
        <taxon>Magnoliopsida</taxon>
        <taxon>Liliopsida</taxon>
        <taxon>Asparagales</taxon>
        <taxon>Orchidaceae</taxon>
        <taxon>Epidendroideae</taxon>
        <taxon>Malaxideae</taxon>
        <taxon>Dendrobiinae</taxon>
        <taxon>Dendrobium</taxon>
    </lineage>
</organism>
<protein>
    <submittedName>
        <fullName evidence="2">Uncharacterized protein</fullName>
    </submittedName>
</protein>
<feature type="transmembrane region" description="Helical" evidence="1">
    <location>
        <begin position="20"/>
        <end position="39"/>
    </location>
</feature>
<dbReference type="Pfam" id="PF16594">
    <property type="entry name" value="ATP-synt_Z"/>
    <property type="match status" value="1"/>
</dbReference>
<dbReference type="InterPro" id="IPR032238">
    <property type="entry name" value="ATP-synth_Z"/>
</dbReference>
<evidence type="ECO:0000313" key="2">
    <source>
        <dbReference type="EMBL" id="KAI0500216.1"/>
    </source>
</evidence>
<keyword evidence="1" id="KW-1133">Transmembrane helix</keyword>
<evidence type="ECO:0000313" key="3">
    <source>
        <dbReference type="Proteomes" id="UP000829196"/>
    </source>
</evidence>
<comment type="caution">
    <text evidence="2">The sequence shown here is derived from an EMBL/GenBank/DDBJ whole genome shotgun (WGS) entry which is preliminary data.</text>
</comment>
<keyword evidence="1" id="KW-0812">Transmembrane</keyword>
<dbReference type="PANTHER" id="PTHR35165">
    <property type="entry name" value="OS08G0113900 PROTEIN"/>
    <property type="match status" value="1"/>
</dbReference>